<dbReference type="GO" id="GO:0016852">
    <property type="term" value="F:sirohydrochlorin cobaltochelatase activity"/>
    <property type="evidence" value="ECO:0007669"/>
    <property type="project" value="InterPro"/>
</dbReference>
<evidence type="ECO:0000313" key="4">
    <source>
        <dbReference type="Proteomes" id="UP000008811"/>
    </source>
</evidence>
<feature type="binding site" evidence="2">
    <location>
        <position position="186"/>
    </location>
    <ligand>
        <name>Co(2+)</name>
        <dbReference type="ChEBI" id="CHEBI:48828"/>
    </ligand>
</feature>
<sequence>MTKHRKKRKQINKKAILLAHFGTTYPSALPSLENIRRQIQARIPGIEVRHCFTSNMVRNIWSARRCDPRKWLDEGVADEFLNVQGFLGAIGNLQDGNYRTIIVQPTHMYHGEQFEDLKSYVSALQSIRTIKRVWSPFEKVVLSRPALGTCGVEHDYTEDIEEVAALFEDDVERARQLDAALVYVAHGNDFFSSGVFHETCDVMRSRYPGAEIHIGMVEGQPGVEEIVAEVTGKGRTTVLLRPFMITAGDHAHNDIADDDPGSWKGAFEAAGCRVETRMEGLGSDDRFASIFARRILETAEDHGIELFSASDKID</sequence>
<keyword evidence="2" id="KW-0479">Metal-binding</keyword>
<dbReference type="EMBL" id="CP001099">
    <property type="protein sequence ID" value="ACF11877.1"/>
    <property type="molecule type" value="Genomic_DNA"/>
</dbReference>
<dbReference type="GO" id="GO:0019251">
    <property type="term" value="P:anaerobic cobalamin biosynthetic process"/>
    <property type="evidence" value="ECO:0007669"/>
    <property type="project" value="InterPro"/>
</dbReference>
<dbReference type="CDD" id="cd03412">
    <property type="entry name" value="CbiK_N"/>
    <property type="match status" value="1"/>
</dbReference>
<feature type="binding site" evidence="2">
    <location>
        <position position="218"/>
    </location>
    <ligand>
        <name>Co(2+)</name>
        <dbReference type="ChEBI" id="CHEBI:48828"/>
    </ligand>
</feature>
<dbReference type="AlphaFoldDB" id="B3QPM4"/>
<reference evidence="3" key="1">
    <citation type="submission" date="2008-06" db="EMBL/GenBank/DDBJ databases">
        <title>Complete sequence of Chlorobaculum parvum NCIB 8327.</title>
        <authorList>
            <consortium name="US DOE Joint Genome Institute"/>
            <person name="Lucas S."/>
            <person name="Copeland A."/>
            <person name="Lapidus A."/>
            <person name="Glavina del Rio T."/>
            <person name="Dalin E."/>
            <person name="Tice H."/>
            <person name="Bruce D."/>
            <person name="Goodwin L."/>
            <person name="Pitluck S."/>
            <person name="Schmutz J."/>
            <person name="Larimer F."/>
            <person name="Land M."/>
            <person name="Hauser L."/>
            <person name="Kyrpides N."/>
            <person name="Mikhailova N."/>
            <person name="Zhao F."/>
            <person name="Li T."/>
            <person name="Liu Z."/>
            <person name="Overmann J."/>
            <person name="Bryant D.A."/>
            <person name="Richardson P."/>
        </authorList>
    </citation>
    <scope>NUCLEOTIDE SEQUENCE [LARGE SCALE GENOMIC DNA]</scope>
    <source>
        <strain evidence="3">NCIB 8327</strain>
    </source>
</reference>
<keyword evidence="4" id="KW-1185">Reference proteome</keyword>
<dbReference type="CDD" id="cd03413">
    <property type="entry name" value="CbiK_C"/>
    <property type="match status" value="1"/>
</dbReference>
<dbReference type="STRING" id="517417.Cpar_1479"/>
<evidence type="ECO:0000256" key="2">
    <source>
        <dbReference type="PIRSR" id="PIRSR033579-3"/>
    </source>
</evidence>
<gene>
    <name evidence="3" type="ordered locus">Cpar_1479</name>
</gene>
<dbReference type="Gene3D" id="3.40.50.1400">
    <property type="match status" value="2"/>
</dbReference>
<accession>B3QPM4</accession>
<dbReference type="Pfam" id="PF06180">
    <property type="entry name" value="CbiK"/>
    <property type="match status" value="1"/>
</dbReference>
<dbReference type="RefSeq" id="WP_012502710.1">
    <property type="nucleotide sequence ID" value="NC_011027.1"/>
</dbReference>
<proteinExistence type="predicted"/>
<dbReference type="OrthoDB" id="9770331at2"/>
<dbReference type="eggNOG" id="COG4822">
    <property type="taxonomic scope" value="Bacteria"/>
</dbReference>
<dbReference type="Proteomes" id="UP000008811">
    <property type="component" value="Chromosome"/>
</dbReference>
<feature type="binding site" evidence="2">
    <location>
        <position position="250"/>
    </location>
    <ligand>
        <name>Co(2+)</name>
        <dbReference type="ChEBI" id="CHEBI:48828"/>
    </ligand>
</feature>
<protein>
    <submittedName>
        <fullName evidence="3">Anaerobic cobalt chelatase</fullName>
    </submittedName>
</protein>
<dbReference type="KEGG" id="cpc:Cpar_1479"/>
<name>B3QPM4_CHLP8</name>
<dbReference type="SUPFAM" id="SSF53800">
    <property type="entry name" value="Chelatase"/>
    <property type="match status" value="1"/>
</dbReference>
<evidence type="ECO:0000256" key="1">
    <source>
        <dbReference type="PIRSR" id="PIRSR033579-1"/>
    </source>
</evidence>
<dbReference type="HOGENOM" id="CLU_036584_1_1_10"/>
<dbReference type="PIRSF" id="PIRSF033579">
    <property type="entry name" value="Anaer_Co_chel"/>
    <property type="match status" value="1"/>
</dbReference>
<dbReference type="GO" id="GO:0046872">
    <property type="term" value="F:metal ion binding"/>
    <property type="evidence" value="ECO:0007669"/>
    <property type="project" value="UniProtKB-KW"/>
</dbReference>
<evidence type="ECO:0000313" key="3">
    <source>
        <dbReference type="EMBL" id="ACF11877.1"/>
    </source>
</evidence>
<dbReference type="InterPro" id="IPR010388">
    <property type="entry name" value="Anaerobic_Co-chelatase"/>
</dbReference>
<feature type="active site" description="Proton acceptor" evidence="1">
    <location>
        <position position="186"/>
    </location>
</feature>
<keyword evidence="2" id="KW-0170">Cobalt</keyword>
<organism evidence="3 4">
    <name type="scientific">Chlorobaculum parvum (strain DSM 263 / NCIMB 8327)</name>
    <name type="common">Chlorobium vibrioforme subsp. thiosulfatophilum</name>
    <dbReference type="NCBI Taxonomy" id="517417"/>
    <lineage>
        <taxon>Bacteria</taxon>
        <taxon>Pseudomonadati</taxon>
        <taxon>Chlorobiota</taxon>
        <taxon>Chlorobiia</taxon>
        <taxon>Chlorobiales</taxon>
        <taxon>Chlorobiaceae</taxon>
        <taxon>Chlorobaculum</taxon>
    </lineage>
</organism>